<sequence length="1147" mass="125668">MSLLSRFFHRRPPDGLLELVDRIYVFDSCFSTEVLPEGLYRLYLHEISNELHEEFPDSSFLAFNFRDGERRSQFSEILCENDITVMDYPKQYEGCPLLPLSLVHHFLHLCESWLTLKNNQNIILFHCERGGWPILAFLLASLLIYKNLHTGERKTLEFVCREAPRGLSQLLSPLNPYPSQLRYLQYISRRNLSEEWPPPERALSLDCLILRAIPNFDNKSGCRPIIRIYGRNIFSKDGLLTQMLYSTPRRGRNLRHYHQVRLLQFFLLFFPFIYLCGWLTNRSDMIQKQNDVIKIDIQCLVEGDVVLECLHLDIDSEREVMMFRIMFNTAFIRSNILMHNCDNLDTLWASKARFPKSFRAEVLFGDVENVSTPKSPITMLNGEENGGLPIEAFNKVQELFSGIEWGDGGDDTALWLVKQLSHLNDAKELSMLRNKVGTHSPPFDSEDENNSPSVADSLDFLGSERSSDIPTPSAVNFSDESLEHKTPDTVDSSLSSPGLSDILANETSASPTQVSVEDVSAGPQPPSIALVIDSSRDAPSEAASSPPPPLTPPLPQSFLISSGGGSPQSHPLSTPSSNIVPPSPLAEKSSSPPPPPPTPPLPPISSKSPPPPPAPPLGSSSCFSMNPPPPTVLSKGPPPPPPLPPPVSSKGPPPPQPTISNGVTTKANTTPRPPPPPPPGAPRQGTISSTTKPPGAPPPPPGHAGPGAPPPPPPPGRNGPVAPPPPPPLGGTGVPGPPPPPGPMGSNGLQQPTPCSGRLRLPGSLSSGTARVGVGSSVPSKKMSLKPLHWVKVTRAMQGSLWADTPKQEDHQSRAPEIDISELECLFSAASVSDNSKGGARRGAKVNKPDKVQLVDLRRAYNCEIMLTKIKIPLPDMLNAVLVLDASALDIDQVENLIKFCPTKEEMETLKNYTGNKEMLGKCELVKESAKLRQIMQTILTLGNALNQGTARGSAIGFKLDSLLKLSDTRARNSKMTLMHYLCKLLAEKLPQLLDFDKDLGHLEAASKIQLKTLAEEMQAVSKGLEKVEQELTASENDGFLDTAEAEVRALISVYTQVGRNADSLSQYFGEDPVRCPFEQVTQILAVFARMFKKARDENVQQADAEKKRLEKEALKEQSSAKKTSKKEGVDSQKDLKNMIIDKSLSI</sequence>
<comment type="caution">
    <text evidence="1">The sequence shown here is derived from an EMBL/GenBank/DDBJ whole genome shotgun (WGS) entry which is preliminary data.</text>
</comment>
<evidence type="ECO:0000313" key="1">
    <source>
        <dbReference type="EMBL" id="KAI3694304.1"/>
    </source>
</evidence>
<accession>A0ACB8Z8I8</accession>
<dbReference type="EMBL" id="CM042043">
    <property type="protein sequence ID" value="KAI3694304.1"/>
    <property type="molecule type" value="Genomic_DNA"/>
</dbReference>
<gene>
    <name evidence="1" type="ORF">L1987_77268</name>
</gene>
<proteinExistence type="predicted"/>
<keyword evidence="2" id="KW-1185">Reference proteome</keyword>
<protein>
    <submittedName>
        <fullName evidence="1">Uncharacterized protein</fullName>
    </submittedName>
</protein>
<reference evidence="2" key="1">
    <citation type="journal article" date="2022" name="Mol. Ecol. Resour.">
        <title>The genomes of chicory, endive, great burdock and yacon provide insights into Asteraceae palaeo-polyploidization history and plant inulin production.</title>
        <authorList>
            <person name="Fan W."/>
            <person name="Wang S."/>
            <person name="Wang H."/>
            <person name="Wang A."/>
            <person name="Jiang F."/>
            <person name="Liu H."/>
            <person name="Zhao H."/>
            <person name="Xu D."/>
            <person name="Zhang Y."/>
        </authorList>
    </citation>
    <scope>NUCLEOTIDE SEQUENCE [LARGE SCALE GENOMIC DNA]</scope>
    <source>
        <strain evidence="2">cv. Yunnan</strain>
    </source>
</reference>
<reference evidence="1 2" key="2">
    <citation type="journal article" date="2022" name="Mol. Ecol. Resour.">
        <title>The genomes of chicory, endive, great burdock and yacon provide insights into Asteraceae paleo-polyploidization history and plant inulin production.</title>
        <authorList>
            <person name="Fan W."/>
            <person name="Wang S."/>
            <person name="Wang H."/>
            <person name="Wang A."/>
            <person name="Jiang F."/>
            <person name="Liu H."/>
            <person name="Zhao H."/>
            <person name="Xu D."/>
            <person name="Zhang Y."/>
        </authorList>
    </citation>
    <scope>NUCLEOTIDE SEQUENCE [LARGE SCALE GENOMIC DNA]</scope>
    <source>
        <strain evidence="2">cv. Yunnan</strain>
        <tissue evidence="1">Leaves</tissue>
    </source>
</reference>
<organism evidence="1 2">
    <name type="scientific">Smallanthus sonchifolius</name>
    <dbReference type="NCBI Taxonomy" id="185202"/>
    <lineage>
        <taxon>Eukaryota</taxon>
        <taxon>Viridiplantae</taxon>
        <taxon>Streptophyta</taxon>
        <taxon>Embryophyta</taxon>
        <taxon>Tracheophyta</taxon>
        <taxon>Spermatophyta</taxon>
        <taxon>Magnoliopsida</taxon>
        <taxon>eudicotyledons</taxon>
        <taxon>Gunneridae</taxon>
        <taxon>Pentapetalae</taxon>
        <taxon>asterids</taxon>
        <taxon>campanulids</taxon>
        <taxon>Asterales</taxon>
        <taxon>Asteraceae</taxon>
        <taxon>Asteroideae</taxon>
        <taxon>Heliantheae alliance</taxon>
        <taxon>Millerieae</taxon>
        <taxon>Smallanthus</taxon>
    </lineage>
</organism>
<name>A0ACB8Z8I8_9ASTR</name>
<evidence type="ECO:0000313" key="2">
    <source>
        <dbReference type="Proteomes" id="UP001056120"/>
    </source>
</evidence>
<dbReference type="Proteomes" id="UP001056120">
    <property type="component" value="Linkage Group LG26"/>
</dbReference>